<reference evidence="1" key="1">
    <citation type="submission" date="2023-04" db="EMBL/GenBank/DDBJ databases">
        <title>Ambrosiozyma monospora NBRC 10751.</title>
        <authorList>
            <person name="Ichikawa N."/>
            <person name="Sato H."/>
            <person name="Tonouchi N."/>
        </authorList>
    </citation>
    <scope>NUCLEOTIDE SEQUENCE</scope>
    <source>
        <strain evidence="1">NBRC 10751</strain>
    </source>
</reference>
<evidence type="ECO:0000313" key="2">
    <source>
        <dbReference type="Proteomes" id="UP001165064"/>
    </source>
</evidence>
<accession>A0ACB5SRA0</accession>
<dbReference type="Proteomes" id="UP001165064">
    <property type="component" value="Unassembled WGS sequence"/>
</dbReference>
<protein>
    <submittedName>
        <fullName evidence="1">Unnamed protein product</fullName>
    </submittedName>
</protein>
<gene>
    <name evidence="1" type="ORF">Amon02_000005000</name>
</gene>
<organism evidence="1 2">
    <name type="scientific">Ambrosiozyma monospora</name>
    <name type="common">Yeast</name>
    <name type="synonym">Endomycopsis monosporus</name>
    <dbReference type="NCBI Taxonomy" id="43982"/>
    <lineage>
        <taxon>Eukaryota</taxon>
        <taxon>Fungi</taxon>
        <taxon>Dikarya</taxon>
        <taxon>Ascomycota</taxon>
        <taxon>Saccharomycotina</taxon>
        <taxon>Pichiomycetes</taxon>
        <taxon>Pichiales</taxon>
        <taxon>Pichiaceae</taxon>
        <taxon>Ambrosiozyma</taxon>
    </lineage>
</organism>
<keyword evidence="2" id="KW-1185">Reference proteome</keyword>
<evidence type="ECO:0000313" key="1">
    <source>
        <dbReference type="EMBL" id="GME70139.1"/>
    </source>
</evidence>
<name>A0ACB5SRA0_AMBMO</name>
<proteinExistence type="predicted"/>
<sequence>MFKSNQETTKPGNDVSGTKENNQKNQSKLAQELKRFSDSLKRGGKEDEETQCKKAKNCCSKKSNSDSQQKKQTKSKGATDLTPEQKLARRRKLEQQKFLSEPFHCSEPDIYSMRVVSRSYDKSSRSRFIQADQPLTFSIAKRRPVNRPMSSLSRCQRKIF</sequence>
<dbReference type="EMBL" id="BSXS01000002">
    <property type="protein sequence ID" value="GME70139.1"/>
    <property type="molecule type" value="Genomic_DNA"/>
</dbReference>
<comment type="caution">
    <text evidence="1">The sequence shown here is derived from an EMBL/GenBank/DDBJ whole genome shotgun (WGS) entry which is preliminary data.</text>
</comment>